<accession>W6V9D5</accession>
<reference evidence="2 3" key="1">
    <citation type="journal article" date="2013" name="Nat. Genet.">
        <title>The genome of the hydatid tapeworm Echinococcus granulosus.</title>
        <authorList>
            <person name="Zheng H."/>
            <person name="Zhang W."/>
            <person name="Zhang L."/>
            <person name="Zhang Z."/>
            <person name="Li J."/>
            <person name="Lu G."/>
            <person name="Zhu Y."/>
            <person name="Wang Y."/>
            <person name="Huang Y."/>
            <person name="Liu J."/>
            <person name="Kang H."/>
            <person name="Chen J."/>
            <person name="Wang L."/>
            <person name="Chen A."/>
            <person name="Yu S."/>
            <person name="Gao Z."/>
            <person name="Jin L."/>
            <person name="Gu W."/>
            <person name="Wang Z."/>
            <person name="Zhao L."/>
            <person name="Shi B."/>
            <person name="Wen H."/>
            <person name="Lin R."/>
            <person name="Jones M.K."/>
            <person name="Brejova B."/>
            <person name="Vinar T."/>
            <person name="Zhao G."/>
            <person name="McManus D.P."/>
            <person name="Chen Z."/>
            <person name="Zhou Y."/>
            <person name="Wang S."/>
        </authorList>
    </citation>
    <scope>NUCLEOTIDE SEQUENCE [LARGE SCALE GENOMIC DNA]</scope>
</reference>
<dbReference type="EMBL" id="APAU02000008">
    <property type="protein sequence ID" value="EUB63209.1"/>
    <property type="molecule type" value="Genomic_DNA"/>
</dbReference>
<feature type="transmembrane region" description="Helical" evidence="1">
    <location>
        <begin position="58"/>
        <end position="78"/>
    </location>
</feature>
<keyword evidence="1" id="KW-0812">Transmembrane</keyword>
<dbReference type="KEGG" id="egl:EGR_02013"/>
<protein>
    <submittedName>
        <fullName evidence="2">Uncharacterized protein</fullName>
    </submittedName>
</protein>
<comment type="caution">
    <text evidence="2">The sequence shown here is derived from an EMBL/GenBank/DDBJ whole genome shotgun (WGS) entry which is preliminary data.</text>
</comment>
<keyword evidence="1" id="KW-0472">Membrane</keyword>
<dbReference type="RefSeq" id="XP_024354405.1">
    <property type="nucleotide sequence ID" value="XM_024491262.1"/>
</dbReference>
<dbReference type="GeneID" id="36337728"/>
<feature type="transmembrane region" description="Helical" evidence="1">
    <location>
        <begin position="122"/>
        <end position="139"/>
    </location>
</feature>
<organism evidence="2 3">
    <name type="scientific">Echinococcus granulosus</name>
    <name type="common">Hydatid tapeworm</name>
    <dbReference type="NCBI Taxonomy" id="6210"/>
    <lineage>
        <taxon>Eukaryota</taxon>
        <taxon>Metazoa</taxon>
        <taxon>Spiralia</taxon>
        <taxon>Lophotrochozoa</taxon>
        <taxon>Platyhelminthes</taxon>
        <taxon>Cestoda</taxon>
        <taxon>Eucestoda</taxon>
        <taxon>Cyclophyllidea</taxon>
        <taxon>Taeniidae</taxon>
        <taxon>Echinococcus</taxon>
        <taxon>Echinococcus granulosus group</taxon>
    </lineage>
</organism>
<gene>
    <name evidence="2" type="ORF">EGR_02013</name>
</gene>
<evidence type="ECO:0000313" key="2">
    <source>
        <dbReference type="EMBL" id="EUB63209.1"/>
    </source>
</evidence>
<keyword evidence="3" id="KW-1185">Reference proteome</keyword>
<sequence length="181" mass="21252">MSFLNGSHLMDKLNKKNIHFMHIRISQFVTFIKRTHFCAVCGETKDIYSRFKMELRKMLPLFHVDNSILKVAVLFFLIKNFCISRTIRFIKKTTFHAFLKSRKDIIKIEFNIAHKLPLSNKLYIDLNIFLNIFCGIFTIPSSEGVGVTMAPLLFPFLHSILLAQNHCYRVPKQKQKMHAFI</sequence>
<feature type="transmembrane region" description="Helical" evidence="1">
    <location>
        <begin position="145"/>
        <end position="163"/>
    </location>
</feature>
<dbReference type="AlphaFoldDB" id="W6V9D5"/>
<dbReference type="CTD" id="36337728"/>
<name>W6V9D5_ECHGR</name>
<evidence type="ECO:0000313" key="3">
    <source>
        <dbReference type="Proteomes" id="UP000019149"/>
    </source>
</evidence>
<proteinExistence type="predicted"/>
<dbReference type="Proteomes" id="UP000019149">
    <property type="component" value="Unassembled WGS sequence"/>
</dbReference>
<keyword evidence="1" id="KW-1133">Transmembrane helix</keyword>
<evidence type="ECO:0000256" key="1">
    <source>
        <dbReference type="SAM" id="Phobius"/>
    </source>
</evidence>